<dbReference type="EMBL" id="JAXBLV010000240">
    <property type="protein sequence ID" value="MDY3563464.1"/>
    <property type="molecule type" value="Genomic_DNA"/>
</dbReference>
<dbReference type="Gene3D" id="1.20.120.160">
    <property type="entry name" value="HPT domain"/>
    <property type="match status" value="1"/>
</dbReference>
<keyword evidence="5" id="KW-0418">Kinase</keyword>
<evidence type="ECO:0000256" key="6">
    <source>
        <dbReference type="PROSITE-ProRule" id="PRU00110"/>
    </source>
</evidence>
<evidence type="ECO:0000256" key="5">
    <source>
        <dbReference type="ARBA" id="ARBA00022777"/>
    </source>
</evidence>
<evidence type="ECO:0000256" key="3">
    <source>
        <dbReference type="ARBA" id="ARBA00022553"/>
    </source>
</evidence>
<evidence type="ECO:0000259" key="10">
    <source>
        <dbReference type="PROSITE" id="PS50894"/>
    </source>
</evidence>
<dbReference type="PROSITE" id="PS50851">
    <property type="entry name" value="CHEW"/>
    <property type="match status" value="1"/>
</dbReference>
<dbReference type="PROSITE" id="PS50894">
    <property type="entry name" value="HPT"/>
    <property type="match status" value="1"/>
</dbReference>
<evidence type="ECO:0000259" key="8">
    <source>
        <dbReference type="PROSITE" id="PS50109"/>
    </source>
</evidence>
<dbReference type="SUPFAM" id="SSF47226">
    <property type="entry name" value="Histidine-containing phosphotransfer domain, HPT domain"/>
    <property type="match status" value="1"/>
</dbReference>
<feature type="compositionally biased region" description="Low complexity" evidence="7">
    <location>
        <begin position="127"/>
        <end position="145"/>
    </location>
</feature>
<dbReference type="InterPro" id="IPR005467">
    <property type="entry name" value="His_kinase_dom"/>
</dbReference>
<comment type="catalytic activity">
    <reaction evidence="1">
        <text>ATP + protein L-histidine = ADP + protein N-phospho-L-histidine.</text>
        <dbReference type="EC" id="2.7.13.3"/>
    </reaction>
</comment>
<dbReference type="RefSeq" id="WP_320689657.1">
    <property type="nucleotide sequence ID" value="NZ_JAXBLV010000240.1"/>
</dbReference>
<dbReference type="Gene3D" id="1.10.287.560">
    <property type="entry name" value="Histidine kinase CheA-like, homodimeric domain"/>
    <property type="match status" value="1"/>
</dbReference>
<keyword evidence="4" id="KW-0808">Transferase</keyword>
<keyword evidence="3 6" id="KW-0597">Phosphoprotein</keyword>
<dbReference type="Pfam" id="PF02518">
    <property type="entry name" value="HATPase_c"/>
    <property type="match status" value="1"/>
</dbReference>
<organism evidence="11 12">
    <name type="scientific">Gemmata algarum</name>
    <dbReference type="NCBI Taxonomy" id="2975278"/>
    <lineage>
        <taxon>Bacteria</taxon>
        <taxon>Pseudomonadati</taxon>
        <taxon>Planctomycetota</taxon>
        <taxon>Planctomycetia</taxon>
        <taxon>Gemmatales</taxon>
        <taxon>Gemmataceae</taxon>
        <taxon>Gemmata</taxon>
    </lineage>
</organism>
<dbReference type="SMART" id="SM01231">
    <property type="entry name" value="H-kinase_dim"/>
    <property type="match status" value="1"/>
</dbReference>
<keyword evidence="12" id="KW-1185">Reference proteome</keyword>
<feature type="domain" description="Histidine kinase" evidence="8">
    <location>
        <begin position="210"/>
        <end position="415"/>
    </location>
</feature>
<dbReference type="Proteomes" id="UP001272242">
    <property type="component" value="Unassembled WGS sequence"/>
</dbReference>
<dbReference type="InterPro" id="IPR037006">
    <property type="entry name" value="CheA-like_homodim_sf"/>
</dbReference>
<evidence type="ECO:0000256" key="1">
    <source>
        <dbReference type="ARBA" id="ARBA00000085"/>
    </source>
</evidence>
<dbReference type="EC" id="2.7.13.3" evidence="2"/>
<name>A0ABU5F8D8_9BACT</name>
<dbReference type="Pfam" id="PF02895">
    <property type="entry name" value="H-kinase_dim"/>
    <property type="match status" value="1"/>
</dbReference>
<dbReference type="PROSITE" id="PS50109">
    <property type="entry name" value="HIS_KIN"/>
    <property type="match status" value="1"/>
</dbReference>
<dbReference type="InterPro" id="IPR036641">
    <property type="entry name" value="HPT_dom_sf"/>
</dbReference>
<evidence type="ECO:0000256" key="2">
    <source>
        <dbReference type="ARBA" id="ARBA00012438"/>
    </source>
</evidence>
<dbReference type="InterPro" id="IPR003594">
    <property type="entry name" value="HATPase_dom"/>
</dbReference>
<dbReference type="SMART" id="SM00387">
    <property type="entry name" value="HATPase_c"/>
    <property type="match status" value="1"/>
</dbReference>
<evidence type="ECO:0000313" key="12">
    <source>
        <dbReference type="Proteomes" id="UP001272242"/>
    </source>
</evidence>
<evidence type="ECO:0000313" key="11">
    <source>
        <dbReference type="EMBL" id="MDY3563464.1"/>
    </source>
</evidence>
<dbReference type="Pfam" id="PF01627">
    <property type="entry name" value="Hpt"/>
    <property type="match status" value="1"/>
</dbReference>
<evidence type="ECO:0000256" key="7">
    <source>
        <dbReference type="SAM" id="MobiDB-lite"/>
    </source>
</evidence>
<dbReference type="PANTHER" id="PTHR43395">
    <property type="entry name" value="SENSOR HISTIDINE KINASE CHEA"/>
    <property type="match status" value="1"/>
</dbReference>
<dbReference type="InterPro" id="IPR036890">
    <property type="entry name" value="HATPase_C_sf"/>
</dbReference>
<dbReference type="InterPro" id="IPR036097">
    <property type="entry name" value="HisK_dim/P_sf"/>
</dbReference>
<feature type="domain" description="HPt" evidence="10">
    <location>
        <begin position="1"/>
        <end position="101"/>
    </location>
</feature>
<dbReference type="CDD" id="cd00088">
    <property type="entry name" value="HPT"/>
    <property type="match status" value="1"/>
</dbReference>
<dbReference type="Gene3D" id="2.30.30.40">
    <property type="entry name" value="SH3 Domains"/>
    <property type="match status" value="1"/>
</dbReference>
<protein>
    <recommendedName>
        <fullName evidence="2">histidine kinase</fullName>
        <ecNumber evidence="2">2.7.13.3</ecNumber>
    </recommendedName>
</protein>
<accession>A0ABU5F8D8</accession>
<evidence type="ECO:0000259" key="9">
    <source>
        <dbReference type="PROSITE" id="PS50851"/>
    </source>
</evidence>
<dbReference type="InterPro" id="IPR051315">
    <property type="entry name" value="Bact_Chemotaxis_CheA"/>
</dbReference>
<dbReference type="SUPFAM" id="SSF55874">
    <property type="entry name" value="ATPase domain of HSP90 chaperone/DNA topoisomerase II/histidine kinase"/>
    <property type="match status" value="1"/>
</dbReference>
<dbReference type="Pfam" id="PF01584">
    <property type="entry name" value="CheW"/>
    <property type="match status" value="2"/>
</dbReference>
<dbReference type="CDD" id="cd16916">
    <property type="entry name" value="HATPase_CheA-like"/>
    <property type="match status" value="1"/>
</dbReference>
<dbReference type="PRINTS" id="PR00344">
    <property type="entry name" value="BCTRLSENSOR"/>
</dbReference>
<dbReference type="SMART" id="SM00073">
    <property type="entry name" value="HPT"/>
    <property type="match status" value="1"/>
</dbReference>
<dbReference type="InterPro" id="IPR004358">
    <property type="entry name" value="Sig_transdc_His_kin-like_C"/>
</dbReference>
<gene>
    <name evidence="11" type="ORF">R5W23_005075</name>
</gene>
<dbReference type="SUPFAM" id="SSF50341">
    <property type="entry name" value="CheW-like"/>
    <property type="match status" value="2"/>
</dbReference>
<evidence type="ECO:0000256" key="4">
    <source>
        <dbReference type="ARBA" id="ARBA00022679"/>
    </source>
</evidence>
<dbReference type="InterPro" id="IPR004105">
    <property type="entry name" value="CheA-like_dim"/>
</dbReference>
<reference evidence="12" key="1">
    <citation type="journal article" date="2023" name="Mar. Drugs">
        <title>Gemmata algarum, a Novel Planctomycete Isolated from an Algal Mat, Displays Antimicrobial Activity.</title>
        <authorList>
            <person name="Kumar G."/>
            <person name="Kallscheuer N."/>
            <person name="Kashif M."/>
            <person name="Ahamad S."/>
            <person name="Jagadeeshwari U."/>
            <person name="Pannikurungottu S."/>
            <person name="Haufschild T."/>
            <person name="Kabuu M."/>
            <person name="Sasikala C."/>
            <person name="Jogler C."/>
            <person name="Ramana C."/>
        </authorList>
    </citation>
    <scope>NUCLEOTIDE SEQUENCE [LARGE SCALE GENOMIC DNA]</scope>
    <source>
        <strain evidence="12">JC673</strain>
    </source>
</reference>
<feature type="region of interest" description="Disordered" evidence="7">
    <location>
        <begin position="126"/>
        <end position="164"/>
    </location>
</feature>
<dbReference type="InterPro" id="IPR036061">
    <property type="entry name" value="CheW-like_dom_sf"/>
</dbReference>
<feature type="modified residue" description="Phosphohistidine" evidence="6">
    <location>
        <position position="44"/>
    </location>
</feature>
<dbReference type="Gene3D" id="3.30.565.10">
    <property type="entry name" value="Histidine kinase-like ATPase, C-terminal domain"/>
    <property type="match status" value="1"/>
</dbReference>
<dbReference type="InterPro" id="IPR002545">
    <property type="entry name" value="CheW-lke_dom"/>
</dbReference>
<dbReference type="SMART" id="SM00260">
    <property type="entry name" value="CheW"/>
    <property type="match status" value="1"/>
</dbReference>
<sequence>MNDIVREFLVESHESLAQLDRDLVTLEREPGDRETLARVFRTVHTVKGSAGFLGLTKLEAVSHAGESVLSRVRSGDLEFTPEIATALLGTVDAVRHVLAALEASGGTSEGGGDFSATIQTAERLLPPRRTAPGPTPSPASSASGAPAPPPKPRPADVAAPRTSAVSDSNVRVDVKLLDHLMTLVGELVLARNQLVQSPGPHEDPGFPGTVQRLDLITTELQQGVMKTRMQPVANVWAKLPRVVRDLAAACGKQVRLDMEGTDTELDRTIVEAVRDPLTHLVRNAVDHGIEPPEVRAARSKPAEGQLLLRAYQESGKVVIEITDDGGGIDPARVRDKALAARAVAPEDAARMSDAELLDLIFLPGLSTAGAVTRLSGRGVGMDVVRTHVERIGGLVEVNSRLGHGTTVRLRIPLTMAIIPALVVSAAGDRYAIPQVNLLELVRLEGAHLAHAVESLHGAPVYRLRGALLPLVDLAHELRVGHKSGRDELNVVVLQADDRRFGLVVEHIHDTEEIVVKPLQPQLKSTGVFSGATIMGDGRVALILDVIGLAQRAHVLRGARERARDEPAPQAPQEQRQSVLLFDAPDGSRLAAPTERVARIEELPAAAVESVGGRDLVQYRGTVLPLIHLGPRPAPAAVMPVVVFAGPSDPVGVVVGRIVDIVDDELAVRSRATRPGVLFNAVVDGRITEVLDVDALTRGAASGFVAVPRSGGGAS</sequence>
<comment type="caution">
    <text evidence="11">The sequence shown here is derived from an EMBL/GenBank/DDBJ whole genome shotgun (WGS) entry which is preliminary data.</text>
</comment>
<dbReference type="PANTHER" id="PTHR43395:SF1">
    <property type="entry name" value="CHEMOTAXIS PROTEIN CHEA"/>
    <property type="match status" value="1"/>
</dbReference>
<dbReference type="SUPFAM" id="SSF47384">
    <property type="entry name" value="Homodimeric domain of signal transducing histidine kinase"/>
    <property type="match status" value="1"/>
</dbReference>
<feature type="domain" description="CheW-like" evidence="9">
    <location>
        <begin position="417"/>
        <end position="554"/>
    </location>
</feature>
<dbReference type="InterPro" id="IPR008207">
    <property type="entry name" value="Sig_transdc_His_kin_Hpt_dom"/>
</dbReference>
<proteinExistence type="predicted"/>